<evidence type="ECO:0000256" key="12">
    <source>
        <dbReference type="ARBA" id="ARBA00023027"/>
    </source>
</evidence>
<comment type="subcellular location">
    <subcellularLocation>
        <location evidence="1 18">Cell inner membrane</location>
        <topology evidence="1 18">Multi-pass membrane protein</topology>
    </subcellularLocation>
</comment>
<keyword evidence="3 18" id="KW-0813">Transport</keyword>
<comment type="caution">
    <text evidence="20">The sequence shown here is derived from an EMBL/GenBank/DDBJ whole genome shotgun (WGS) entry which is preliminary data.</text>
</comment>
<dbReference type="InterPro" id="IPR013766">
    <property type="entry name" value="Thioredoxin_domain"/>
</dbReference>
<evidence type="ECO:0000313" key="21">
    <source>
        <dbReference type="Proteomes" id="UP000292136"/>
    </source>
</evidence>
<keyword evidence="15 18" id="KW-0676">Redox-active center</keyword>
<gene>
    <name evidence="18" type="primary">dsbD</name>
    <name evidence="20" type="ORF">EV678_2410</name>
</gene>
<feature type="transmembrane region" description="Helical" evidence="18">
    <location>
        <begin position="253"/>
        <end position="275"/>
    </location>
</feature>
<keyword evidence="9 18" id="KW-0249">Electron transport</keyword>
<feature type="transmembrane region" description="Helical" evidence="18">
    <location>
        <begin position="393"/>
        <end position="414"/>
    </location>
</feature>
<evidence type="ECO:0000256" key="7">
    <source>
        <dbReference type="ARBA" id="ARBA00022729"/>
    </source>
</evidence>
<feature type="domain" description="Thioredoxin" evidence="19">
    <location>
        <begin position="446"/>
        <end position="592"/>
    </location>
</feature>
<evidence type="ECO:0000313" key="20">
    <source>
        <dbReference type="EMBL" id="RZT76533.1"/>
    </source>
</evidence>
<keyword evidence="4 18" id="KW-1003">Cell membrane</keyword>
<evidence type="ECO:0000256" key="8">
    <source>
        <dbReference type="ARBA" id="ARBA00022748"/>
    </source>
</evidence>
<accession>A0ABY0IQ57</accession>
<keyword evidence="12 18" id="KW-0520">NAD</keyword>
<dbReference type="InterPro" id="IPR028250">
    <property type="entry name" value="DsbDN"/>
</dbReference>
<protein>
    <recommendedName>
        <fullName evidence="18">Thiol:disulfide interchange protein DsbD</fullName>
        <ecNumber evidence="18">1.8.1.8</ecNumber>
    </recommendedName>
    <alternativeName>
        <fullName evidence="18">Protein-disulfide reductase</fullName>
        <shortName evidence="18">Disulfide reductase</shortName>
    </alternativeName>
</protein>
<feature type="disulfide bond" description="Redox-active" evidence="18">
    <location>
        <begin position="192"/>
        <end position="314"/>
    </location>
</feature>
<comment type="catalytic activity">
    <reaction evidence="17 18">
        <text>[protein]-dithiol + NADP(+) = [protein]-disulfide + NADPH + H(+)</text>
        <dbReference type="Rhea" id="RHEA:18753"/>
        <dbReference type="Rhea" id="RHEA-COMP:10593"/>
        <dbReference type="Rhea" id="RHEA-COMP:10594"/>
        <dbReference type="ChEBI" id="CHEBI:15378"/>
        <dbReference type="ChEBI" id="CHEBI:29950"/>
        <dbReference type="ChEBI" id="CHEBI:50058"/>
        <dbReference type="ChEBI" id="CHEBI:57783"/>
        <dbReference type="ChEBI" id="CHEBI:58349"/>
        <dbReference type="EC" id="1.8.1.8"/>
    </reaction>
</comment>
<evidence type="ECO:0000256" key="16">
    <source>
        <dbReference type="ARBA" id="ARBA00047388"/>
    </source>
</evidence>
<dbReference type="SUPFAM" id="SSF74863">
    <property type="entry name" value="Thiol:disulfide interchange protein DsbD, N-terminal domain (DsbD-alpha)"/>
    <property type="match status" value="1"/>
</dbReference>
<feature type="transmembrane region" description="Helical" evidence="18">
    <location>
        <begin position="217"/>
        <end position="241"/>
    </location>
</feature>
<dbReference type="PANTHER" id="PTHR32234">
    <property type="entry name" value="THIOL:DISULFIDE INTERCHANGE PROTEIN DSBD"/>
    <property type="match status" value="1"/>
</dbReference>
<evidence type="ECO:0000256" key="6">
    <source>
        <dbReference type="ARBA" id="ARBA00022692"/>
    </source>
</evidence>
<dbReference type="InterPro" id="IPR003834">
    <property type="entry name" value="Cyt_c_assmbl_TM_dom"/>
</dbReference>
<evidence type="ECO:0000256" key="13">
    <source>
        <dbReference type="ARBA" id="ARBA00023136"/>
    </source>
</evidence>
<dbReference type="Pfam" id="PF13899">
    <property type="entry name" value="Thioredoxin_7"/>
    <property type="match status" value="1"/>
</dbReference>
<dbReference type="InterPro" id="IPR022910">
    <property type="entry name" value="Thiol_diS_interchange_DbsD"/>
</dbReference>
<feature type="disulfide bond" description="Redox-active" evidence="18">
    <location>
        <begin position="125"/>
        <end position="131"/>
    </location>
</feature>
<dbReference type="Gene3D" id="2.60.40.1250">
    <property type="entry name" value="Thiol:disulfide interchange protein DsbD, N-terminal domain"/>
    <property type="match status" value="1"/>
</dbReference>
<dbReference type="SUPFAM" id="SSF52833">
    <property type="entry name" value="Thioredoxin-like"/>
    <property type="match status" value="1"/>
</dbReference>
<dbReference type="InterPro" id="IPR017937">
    <property type="entry name" value="Thioredoxin_CS"/>
</dbReference>
<dbReference type="HAMAP" id="MF_00399">
    <property type="entry name" value="DbsD"/>
    <property type="match status" value="1"/>
</dbReference>
<sequence length="594" mass="62016">MIASLISPLWRRLLPCLILLGLALPVVAQEFLDPLVAFKPEARALDDKTVEVRYSIAKGYYLYRDKFRFAAEGATLGTPVFPAGKQKHDDNFGDVEVYYKSVAIRLPLSANQSGPITLKVTAQGCADAGVCYPPQEQKLSVTLPASGSAPAAVPDAAGDESGHIAGLLQNAGFWLAVSTFFGFGLLLALTPCVFPMIPILSGIIVGQGHHVSRSKSFLLSLAYVLGMAVTYAALGVAAGLTGTLLSAALQNPWVLGAFAAVFVVLSFSMFGFYELQLPSFLQSKLSEEASHLHGGHLAAVFAMGALSAVIVGPCVAAPLAGALLYIGQSGDAVLGGAALFAMALGMGVPLLLVGLSATTLLPRSGPWMEAVKKAFGVILLGTALWLVSPVLPAALVMAGWALLLIVPAVFMHALDPLPATAKGWQRFWKGIGIVMLLAGAALVVGLAAGSRDPLQPLKGVVAANAAAGGGAEAPALPFVRVKSVADLEARVKAAGKPVMLDFYADWCVSCKEMERFTFADPKVRAKLAGFTLLQADVTANSEDDKALLQRFKLFGPPGIIFFDAAGQEIAGLRVVGFQEAAPFLQVLQRVAPGA</sequence>
<keyword evidence="21" id="KW-1185">Reference proteome</keyword>
<dbReference type="CDD" id="cd02953">
    <property type="entry name" value="DsbDgamma"/>
    <property type="match status" value="1"/>
</dbReference>
<reference evidence="20 21" key="1">
    <citation type="submission" date="2019-02" db="EMBL/GenBank/DDBJ databases">
        <title>Genomic Encyclopedia of Type Strains, Phase IV (KMG-IV): sequencing the most valuable type-strain genomes for metagenomic binning, comparative biology and taxonomic classification.</title>
        <authorList>
            <person name="Goeker M."/>
        </authorList>
    </citation>
    <scope>NUCLEOTIDE SEQUENCE [LARGE SCALE GENOMIC DNA]</scope>
    <source>
        <strain evidence="20 21">DSM 21223</strain>
    </source>
</reference>
<evidence type="ECO:0000256" key="1">
    <source>
        <dbReference type="ARBA" id="ARBA00004429"/>
    </source>
</evidence>
<evidence type="ECO:0000256" key="15">
    <source>
        <dbReference type="ARBA" id="ARBA00023284"/>
    </source>
</evidence>
<dbReference type="InterPro" id="IPR035671">
    <property type="entry name" value="DsbD_gamma"/>
</dbReference>
<dbReference type="InterPro" id="IPR036929">
    <property type="entry name" value="DsbDN_sf"/>
</dbReference>
<evidence type="ECO:0000256" key="10">
    <source>
        <dbReference type="ARBA" id="ARBA00022989"/>
    </source>
</evidence>
<dbReference type="NCBIfam" id="NF001419">
    <property type="entry name" value="PRK00293.1"/>
    <property type="match status" value="1"/>
</dbReference>
<dbReference type="Pfam" id="PF11412">
    <property type="entry name" value="DsbD_N"/>
    <property type="match status" value="1"/>
</dbReference>
<feature type="transmembrane region" description="Helical" evidence="18">
    <location>
        <begin position="173"/>
        <end position="205"/>
    </location>
</feature>
<keyword evidence="13 18" id="KW-0472">Membrane</keyword>
<comment type="catalytic activity">
    <reaction evidence="16 18">
        <text>[protein]-dithiol + NAD(+) = [protein]-disulfide + NADH + H(+)</text>
        <dbReference type="Rhea" id="RHEA:18749"/>
        <dbReference type="Rhea" id="RHEA-COMP:10593"/>
        <dbReference type="Rhea" id="RHEA-COMP:10594"/>
        <dbReference type="ChEBI" id="CHEBI:15378"/>
        <dbReference type="ChEBI" id="CHEBI:29950"/>
        <dbReference type="ChEBI" id="CHEBI:50058"/>
        <dbReference type="ChEBI" id="CHEBI:57540"/>
        <dbReference type="ChEBI" id="CHEBI:57945"/>
        <dbReference type="EC" id="1.8.1.8"/>
    </reaction>
</comment>
<evidence type="ECO:0000256" key="18">
    <source>
        <dbReference type="HAMAP-Rule" id="MF_00399"/>
    </source>
</evidence>
<keyword evidence="6 18" id="KW-0812">Transmembrane</keyword>
<name>A0ABY0IQ57_9RHOO</name>
<dbReference type="InterPro" id="IPR036249">
    <property type="entry name" value="Thioredoxin-like_sf"/>
</dbReference>
<comment type="similarity">
    <text evidence="2 18">Belongs to the thioredoxin family. DsbD subfamily.</text>
</comment>
<dbReference type="EMBL" id="SHKM01000002">
    <property type="protein sequence ID" value="RZT76533.1"/>
    <property type="molecule type" value="Genomic_DNA"/>
</dbReference>
<evidence type="ECO:0000256" key="14">
    <source>
        <dbReference type="ARBA" id="ARBA00023157"/>
    </source>
</evidence>
<evidence type="ECO:0000256" key="2">
    <source>
        <dbReference type="ARBA" id="ARBA00007241"/>
    </source>
</evidence>
<keyword evidence="11 18" id="KW-0560">Oxidoreductase</keyword>
<evidence type="ECO:0000256" key="4">
    <source>
        <dbReference type="ARBA" id="ARBA00022475"/>
    </source>
</evidence>
<evidence type="ECO:0000256" key="11">
    <source>
        <dbReference type="ARBA" id="ARBA00023002"/>
    </source>
</evidence>
<dbReference type="RefSeq" id="WP_130459691.1">
    <property type="nucleotide sequence ID" value="NZ_SHKM01000002.1"/>
</dbReference>
<feature type="transmembrane region" description="Helical" evidence="18">
    <location>
        <begin position="426"/>
        <end position="448"/>
    </location>
</feature>
<evidence type="ECO:0000256" key="3">
    <source>
        <dbReference type="ARBA" id="ARBA00022448"/>
    </source>
</evidence>
<dbReference type="Proteomes" id="UP000292136">
    <property type="component" value="Unassembled WGS sequence"/>
</dbReference>
<dbReference type="Pfam" id="PF02683">
    <property type="entry name" value="DsbD_TM"/>
    <property type="match status" value="1"/>
</dbReference>
<evidence type="ECO:0000256" key="17">
    <source>
        <dbReference type="ARBA" id="ARBA00047804"/>
    </source>
</evidence>
<keyword evidence="8 18" id="KW-0201">Cytochrome c-type biogenesis</keyword>
<dbReference type="EC" id="1.8.1.8" evidence="18"/>
<feature type="disulfide bond" description="Redox-active" evidence="18">
    <location>
        <begin position="507"/>
        <end position="510"/>
    </location>
</feature>
<evidence type="ECO:0000259" key="19">
    <source>
        <dbReference type="PROSITE" id="PS51352"/>
    </source>
</evidence>
<comment type="function">
    <text evidence="18">Required to facilitate the formation of correct disulfide bonds in some periplasmic proteins and for the assembly of the periplasmic c-type cytochromes. Acts by transferring electrons from cytoplasmic thioredoxin to the periplasm. This transfer involves a cascade of disulfide bond formation and reduction steps.</text>
</comment>
<keyword evidence="5 18" id="KW-0997">Cell inner membrane</keyword>
<feature type="transmembrane region" description="Helical" evidence="18">
    <location>
        <begin position="332"/>
        <end position="358"/>
    </location>
</feature>
<organism evidence="20 21">
    <name type="scientific">Azospira oryzae</name>
    <dbReference type="NCBI Taxonomy" id="146939"/>
    <lineage>
        <taxon>Bacteria</taxon>
        <taxon>Pseudomonadati</taxon>
        <taxon>Pseudomonadota</taxon>
        <taxon>Betaproteobacteria</taxon>
        <taxon>Rhodocyclales</taxon>
        <taxon>Rhodocyclaceae</taxon>
        <taxon>Azospira</taxon>
    </lineage>
</organism>
<proteinExistence type="inferred from homology"/>
<dbReference type="PROSITE" id="PS51352">
    <property type="entry name" value="THIOREDOXIN_2"/>
    <property type="match status" value="1"/>
</dbReference>
<feature type="transmembrane region" description="Helical" evidence="18">
    <location>
        <begin position="370"/>
        <end position="387"/>
    </location>
</feature>
<evidence type="ECO:0000256" key="5">
    <source>
        <dbReference type="ARBA" id="ARBA00022519"/>
    </source>
</evidence>
<keyword evidence="10 18" id="KW-1133">Transmembrane helix</keyword>
<keyword evidence="7" id="KW-0732">Signal</keyword>
<keyword evidence="14 18" id="KW-1015">Disulfide bond</keyword>
<evidence type="ECO:0000256" key="9">
    <source>
        <dbReference type="ARBA" id="ARBA00022982"/>
    </source>
</evidence>
<dbReference type="Gene3D" id="3.40.30.10">
    <property type="entry name" value="Glutaredoxin"/>
    <property type="match status" value="1"/>
</dbReference>
<dbReference type="PROSITE" id="PS00194">
    <property type="entry name" value="THIOREDOXIN_1"/>
    <property type="match status" value="1"/>
</dbReference>
<dbReference type="PANTHER" id="PTHR32234:SF0">
    <property type="entry name" value="THIOL:DISULFIDE INTERCHANGE PROTEIN DSBD"/>
    <property type="match status" value="1"/>
</dbReference>
<feature type="transmembrane region" description="Helical" evidence="18">
    <location>
        <begin position="296"/>
        <end position="326"/>
    </location>
</feature>